<dbReference type="CDD" id="cd00009">
    <property type="entry name" value="AAA"/>
    <property type="match status" value="1"/>
</dbReference>
<dbReference type="Gene3D" id="3.40.50.300">
    <property type="entry name" value="P-loop containing nucleotide triphosphate hydrolases"/>
    <property type="match status" value="1"/>
</dbReference>
<comment type="caution">
    <text evidence="2">The sequence shown here is derived from an EMBL/GenBank/DDBJ whole genome shotgun (WGS) entry which is preliminary data.</text>
</comment>
<dbReference type="SMART" id="SM00382">
    <property type="entry name" value="AAA"/>
    <property type="match status" value="1"/>
</dbReference>
<dbReference type="RefSeq" id="WP_160763790.1">
    <property type="nucleotide sequence ID" value="NZ_WUPT01000001.1"/>
</dbReference>
<dbReference type="InterPro" id="IPR011704">
    <property type="entry name" value="ATPase_dyneun-rel_AAA"/>
</dbReference>
<reference evidence="2 3" key="2">
    <citation type="submission" date="2020-03" db="EMBL/GenBank/DDBJ databases">
        <title>Kangsaoukella pontilimi gen. nov., sp. nov., a new member of the family Rhodobacteraceae isolated from a tidal mudflat.</title>
        <authorList>
            <person name="Kim I.S."/>
        </authorList>
    </citation>
    <scope>NUCLEOTIDE SEQUENCE [LARGE SCALE GENOMIC DNA]</scope>
    <source>
        <strain evidence="2 3">GH1-50</strain>
    </source>
</reference>
<proteinExistence type="predicted"/>
<feature type="domain" description="AAA+ ATPase" evidence="1">
    <location>
        <begin position="49"/>
        <end position="217"/>
    </location>
</feature>
<dbReference type="Proteomes" id="UP000480350">
    <property type="component" value="Unassembled WGS sequence"/>
</dbReference>
<name>A0A7C9ISG5_9RHOB</name>
<dbReference type="AlphaFoldDB" id="A0A7C9ISG5"/>
<dbReference type="Pfam" id="PF07728">
    <property type="entry name" value="AAA_5"/>
    <property type="match status" value="1"/>
</dbReference>
<gene>
    <name evidence="2" type="ORF">GQ651_08810</name>
</gene>
<dbReference type="InterPro" id="IPR027417">
    <property type="entry name" value="P-loop_NTPase"/>
</dbReference>
<evidence type="ECO:0000313" key="2">
    <source>
        <dbReference type="EMBL" id="MXQ07945.1"/>
    </source>
</evidence>
<dbReference type="SUPFAM" id="SSF52540">
    <property type="entry name" value="P-loop containing nucleoside triphosphate hydrolases"/>
    <property type="match status" value="1"/>
</dbReference>
<dbReference type="EMBL" id="WUPT01000001">
    <property type="protein sequence ID" value="MXQ07945.1"/>
    <property type="molecule type" value="Genomic_DNA"/>
</dbReference>
<accession>A0A7C9ISG5</accession>
<keyword evidence="3" id="KW-1185">Reference proteome</keyword>
<reference evidence="2 3" key="1">
    <citation type="submission" date="2019-12" db="EMBL/GenBank/DDBJ databases">
        <authorList>
            <person name="Lee S.D."/>
        </authorList>
    </citation>
    <scope>NUCLEOTIDE SEQUENCE [LARGE SCALE GENOMIC DNA]</scope>
    <source>
        <strain evidence="2 3">GH1-50</strain>
    </source>
</reference>
<evidence type="ECO:0000313" key="3">
    <source>
        <dbReference type="Proteomes" id="UP000480350"/>
    </source>
</evidence>
<dbReference type="GO" id="GO:0016887">
    <property type="term" value="F:ATP hydrolysis activity"/>
    <property type="evidence" value="ECO:0007669"/>
    <property type="project" value="InterPro"/>
</dbReference>
<sequence length="315" mass="34138">MSVIPRIPPVDVAEFGPAFSSIATRKPGTFCDTAEVQDIIGRGRRCLDAGVAVHLSGPAGIGKTALAIRMAAEIGRPMALLTGHEGLSSKDFVGQEIGHSESVVVDKYIQSVRRKQTQRRVDWRDAMLAEAMREGHTLIYDEFTRASPQANVVLLSVLEEGLLVSGGGQSGHSYVRAHPDFRIILTSNPSDYVAVNAAPDALLDRMVTFRLDGYSPETEAEILRATTGIDAKLARRIVAIVRHIRAEHDEALLPSMRTSILIGRIIAHAALTDTLDEERFRVVVSDVIRGRAPDIAPDTVVRAVAQSTVPQPKDA</sequence>
<dbReference type="InterPro" id="IPR050764">
    <property type="entry name" value="CbbQ/NirQ/NorQ/GpvN"/>
</dbReference>
<evidence type="ECO:0000259" key="1">
    <source>
        <dbReference type="SMART" id="SM00382"/>
    </source>
</evidence>
<dbReference type="PANTHER" id="PTHR42759">
    <property type="entry name" value="MOXR FAMILY PROTEIN"/>
    <property type="match status" value="1"/>
</dbReference>
<dbReference type="GO" id="GO:0005524">
    <property type="term" value="F:ATP binding"/>
    <property type="evidence" value="ECO:0007669"/>
    <property type="project" value="InterPro"/>
</dbReference>
<dbReference type="PANTHER" id="PTHR42759:SF1">
    <property type="entry name" value="MAGNESIUM-CHELATASE SUBUNIT CHLD"/>
    <property type="match status" value="1"/>
</dbReference>
<protein>
    <submittedName>
        <fullName evidence="2">AAA domain-containing protein</fullName>
    </submittedName>
</protein>
<organism evidence="2 3">
    <name type="scientific">Kangsaoukella pontilimi</name>
    <dbReference type="NCBI Taxonomy" id="2691042"/>
    <lineage>
        <taxon>Bacteria</taxon>
        <taxon>Pseudomonadati</taxon>
        <taxon>Pseudomonadota</taxon>
        <taxon>Alphaproteobacteria</taxon>
        <taxon>Rhodobacterales</taxon>
        <taxon>Paracoccaceae</taxon>
        <taxon>Kangsaoukella</taxon>
    </lineage>
</organism>
<dbReference type="InterPro" id="IPR003593">
    <property type="entry name" value="AAA+_ATPase"/>
</dbReference>